<dbReference type="Pfam" id="PF13613">
    <property type="entry name" value="HTH_Tnp_4"/>
    <property type="match status" value="1"/>
</dbReference>
<dbReference type="SUPFAM" id="SSF57716">
    <property type="entry name" value="Glucocorticoid receptor-like (DNA-binding domain)"/>
    <property type="match status" value="1"/>
</dbReference>
<sequence>MAEASKGKKVVGGFSCCVPGCFNNSKKDKGRLSFYVIPKDEKLRKLWLHKISRQGFKPKNDRICGYRVCSEHLGGTKTYTNNVPTIFPLSKSHVTPKREIRRELIRHAKRITVGENKQAIDEENIPTNETASTTASVSNYEDNLQKTAMLEEKLRALDLERLRLLERIEIERFGVERFSLSDSDMLYYTGLENYKFFKALYEFLDGDNGAISRLNYWGSNNSSQNFQDIEKRGKKRSLLSADELFLTLARLRVNMAEKVLADNFRISVSEVCRIFATYLDFMIILDCTELFIQKPSCFRAQSETYSTYKSHNTAKGLVGIAPFGAVTFVSDVYGGHASDKEIVESCGILNRLEEGDSVMADRGFEIRDLVMTYGCTLNIPPFMRCKARLDPEEETEAREIAAVRIHVERAIERIKNYNILNQIIPNSMAEDLNKIWK</sequence>
<dbReference type="InterPro" id="IPR027806">
    <property type="entry name" value="HARBI1_dom"/>
</dbReference>
<evidence type="ECO:0000256" key="4">
    <source>
        <dbReference type="ARBA" id="ARBA00022833"/>
    </source>
</evidence>
<dbReference type="PANTHER" id="PTHR23080">
    <property type="entry name" value="THAP DOMAIN PROTEIN"/>
    <property type="match status" value="1"/>
</dbReference>
<comment type="cofactor">
    <cofactor evidence="1">
        <name>a divalent metal cation</name>
        <dbReference type="ChEBI" id="CHEBI:60240"/>
    </cofactor>
</comment>
<dbReference type="Proteomes" id="UP000515163">
    <property type="component" value="Unplaced"/>
</dbReference>
<dbReference type="Pfam" id="PF05485">
    <property type="entry name" value="THAP"/>
    <property type="match status" value="1"/>
</dbReference>
<dbReference type="GeneID" id="116291930"/>
<evidence type="ECO:0000313" key="9">
    <source>
        <dbReference type="RefSeq" id="XP_031555024.1"/>
    </source>
</evidence>
<dbReference type="PANTHER" id="PTHR23080:SF133">
    <property type="entry name" value="SI:CH211-262I1.5-RELATED"/>
    <property type="match status" value="1"/>
</dbReference>
<feature type="non-terminal residue" evidence="9">
    <location>
        <position position="437"/>
    </location>
</feature>
<dbReference type="SMART" id="SM00692">
    <property type="entry name" value="DM3"/>
    <property type="match status" value="1"/>
</dbReference>
<dbReference type="InterPro" id="IPR006612">
    <property type="entry name" value="THAP_Znf"/>
</dbReference>
<accession>A0A6P8HF37</accession>
<keyword evidence="3 6" id="KW-0863">Zinc-finger</keyword>
<protein>
    <submittedName>
        <fullName evidence="9">Uncharacterized protein LOC116291930</fullName>
    </submittedName>
</protein>
<keyword evidence="4" id="KW-0862">Zinc</keyword>
<dbReference type="GO" id="GO:0008270">
    <property type="term" value="F:zinc ion binding"/>
    <property type="evidence" value="ECO:0007669"/>
    <property type="project" value="UniProtKB-KW"/>
</dbReference>
<dbReference type="RefSeq" id="XP_031555024.1">
    <property type="nucleotide sequence ID" value="XM_031699164.1"/>
</dbReference>
<dbReference type="KEGG" id="aten:116291930"/>
<evidence type="ECO:0000256" key="2">
    <source>
        <dbReference type="ARBA" id="ARBA00022723"/>
    </source>
</evidence>
<dbReference type="Pfam" id="PF13359">
    <property type="entry name" value="DDE_Tnp_4"/>
    <property type="match status" value="1"/>
</dbReference>
<dbReference type="InterPro" id="IPR027805">
    <property type="entry name" value="Transposase_HTH_dom"/>
</dbReference>
<keyword evidence="5 6" id="KW-0238">DNA-binding</keyword>
<gene>
    <name evidence="9" type="primary">LOC116291930</name>
</gene>
<evidence type="ECO:0000256" key="1">
    <source>
        <dbReference type="ARBA" id="ARBA00001968"/>
    </source>
</evidence>
<dbReference type="GO" id="GO:0003677">
    <property type="term" value="F:DNA binding"/>
    <property type="evidence" value="ECO:0007669"/>
    <property type="project" value="UniProtKB-UniRule"/>
</dbReference>
<evidence type="ECO:0000256" key="5">
    <source>
        <dbReference type="ARBA" id="ARBA00023125"/>
    </source>
</evidence>
<evidence type="ECO:0000313" key="8">
    <source>
        <dbReference type="Proteomes" id="UP000515163"/>
    </source>
</evidence>
<keyword evidence="2" id="KW-0479">Metal-binding</keyword>
<keyword evidence="8" id="KW-1185">Reference proteome</keyword>
<dbReference type="FunCoup" id="A0A6P8HF37">
    <property type="interactions" value="2441"/>
</dbReference>
<organism evidence="8 9">
    <name type="scientific">Actinia tenebrosa</name>
    <name type="common">Australian red waratah sea anemone</name>
    <dbReference type="NCBI Taxonomy" id="6105"/>
    <lineage>
        <taxon>Eukaryota</taxon>
        <taxon>Metazoa</taxon>
        <taxon>Cnidaria</taxon>
        <taxon>Anthozoa</taxon>
        <taxon>Hexacorallia</taxon>
        <taxon>Actiniaria</taxon>
        <taxon>Actiniidae</taxon>
        <taxon>Actinia</taxon>
    </lineage>
</organism>
<evidence type="ECO:0000256" key="6">
    <source>
        <dbReference type="PROSITE-ProRule" id="PRU00309"/>
    </source>
</evidence>
<dbReference type="AlphaFoldDB" id="A0A6P8HF37"/>
<evidence type="ECO:0000259" key="7">
    <source>
        <dbReference type="PROSITE" id="PS50950"/>
    </source>
</evidence>
<dbReference type="SMART" id="SM00980">
    <property type="entry name" value="THAP"/>
    <property type="match status" value="1"/>
</dbReference>
<proteinExistence type="predicted"/>
<evidence type="ECO:0000256" key="3">
    <source>
        <dbReference type="ARBA" id="ARBA00022771"/>
    </source>
</evidence>
<dbReference type="OrthoDB" id="5952105at2759"/>
<dbReference type="InParanoid" id="A0A6P8HF37"/>
<dbReference type="PROSITE" id="PS50950">
    <property type="entry name" value="ZF_THAP"/>
    <property type="match status" value="1"/>
</dbReference>
<name>A0A6P8HF37_ACTTE</name>
<feature type="domain" description="THAP-type" evidence="7">
    <location>
        <begin position="11"/>
        <end position="87"/>
    </location>
</feature>
<reference evidence="9" key="1">
    <citation type="submission" date="2025-08" db="UniProtKB">
        <authorList>
            <consortium name="RefSeq"/>
        </authorList>
    </citation>
    <scope>IDENTIFICATION</scope>
    <source>
        <tissue evidence="9">Tentacle</tissue>
    </source>
</reference>